<dbReference type="STRING" id="13735.ENSPSIP00000001062"/>
<dbReference type="GeneTree" id="ENSGT01050000244855"/>
<dbReference type="FunFam" id="1.10.340.70:FF:000001">
    <property type="entry name" value="Retrovirus-related Pol polyprotein from transposon gypsy-like Protein"/>
    <property type="match status" value="1"/>
</dbReference>
<dbReference type="InterPro" id="IPR021109">
    <property type="entry name" value="Peptidase_aspartic_dom_sf"/>
</dbReference>
<evidence type="ECO:0000259" key="3">
    <source>
        <dbReference type="PROSITE" id="PS50994"/>
    </source>
</evidence>
<feature type="region of interest" description="Disordered" evidence="2">
    <location>
        <begin position="205"/>
        <end position="254"/>
    </location>
</feature>
<name>K7EZ52_PELSI</name>
<dbReference type="GO" id="GO:0003676">
    <property type="term" value="F:nucleic acid binding"/>
    <property type="evidence" value="ECO:0007669"/>
    <property type="project" value="InterPro"/>
</dbReference>
<dbReference type="GO" id="GO:0015074">
    <property type="term" value="P:DNA integration"/>
    <property type="evidence" value="ECO:0007669"/>
    <property type="project" value="InterPro"/>
</dbReference>
<protein>
    <recommendedName>
        <fullName evidence="1">Gypsy retrotransposon integrase-like protein 1</fullName>
    </recommendedName>
</protein>
<dbReference type="InterPro" id="IPR041588">
    <property type="entry name" value="Integrase_H2C2"/>
</dbReference>
<dbReference type="Pfam" id="PF00665">
    <property type="entry name" value="rve"/>
    <property type="match status" value="1"/>
</dbReference>
<dbReference type="PANTHER" id="PTHR37984">
    <property type="entry name" value="PROTEIN CBG26694"/>
    <property type="match status" value="1"/>
</dbReference>
<reference evidence="5" key="1">
    <citation type="submission" date="2011-10" db="EMBL/GenBank/DDBJ databases">
        <authorList>
            <consortium name="Soft-shell Turtle Genome Consortium"/>
        </authorList>
    </citation>
    <scope>NUCLEOTIDE SEQUENCE [LARGE SCALE GENOMIC DNA]</scope>
    <source>
        <strain evidence="5">Daiwa-1</strain>
    </source>
</reference>
<evidence type="ECO:0000313" key="5">
    <source>
        <dbReference type="Proteomes" id="UP000007267"/>
    </source>
</evidence>
<dbReference type="SUPFAM" id="SSF53098">
    <property type="entry name" value="Ribonuclease H-like"/>
    <property type="match status" value="1"/>
</dbReference>
<feature type="domain" description="Integrase catalytic" evidence="3">
    <location>
        <begin position="398"/>
        <end position="507"/>
    </location>
</feature>
<evidence type="ECO:0000256" key="2">
    <source>
        <dbReference type="SAM" id="MobiDB-lite"/>
    </source>
</evidence>
<dbReference type="InterPro" id="IPR012337">
    <property type="entry name" value="RNaseH-like_sf"/>
</dbReference>
<evidence type="ECO:0000256" key="1">
    <source>
        <dbReference type="ARBA" id="ARBA00039658"/>
    </source>
</evidence>
<sequence length="507" mass="56205">MVENVGMPPLNLGEERWGECPNRAASETEAVRLIEKAAERQRGQLLQLSQALQQWVAQQLEQQGQLLQELKEGLLASQARRLQAETTEDSGYAQVPTVGHRARENGPAKAVVEVRVEGTLVRALIDSGCSQTMVQESLVKSPEPAGGPVLLQCVHGDIKAYPTAWVRVADACEERICRVGLAPQLAYPVILGRDWPGLRRLVQEWAQQDPPETGRRPRTGTVVAQGENPEPEDEPGVRAGTSGSAETPTPPIEEGETEWLDARGDFMRDQREDLTLSRAWEQIQEAEDKEFGGERGQQGPRFEVRNDRLYRVALDPQTGEESVQLLVPARYRKGVLRLGHASPWAGHLGREKTLQRVAQRFFWPGIHREVREFCESCPECQRTNPKGVPKAPLVALPVVGVPFERIGLDLVGPLEKASSGCQYILVIVDYATRYPEAVPLQNTTATTIAAELMGVFSRVGIPKEILTDQGTNVPSKLMAELCRLLNIRALRTTVYHPQTDGLVERFN</sequence>
<dbReference type="PANTHER" id="PTHR37984:SF15">
    <property type="entry name" value="INTEGRASE CATALYTIC DOMAIN-CONTAINING PROTEIN"/>
    <property type="match status" value="1"/>
</dbReference>
<dbReference type="CDD" id="cd00303">
    <property type="entry name" value="retropepsin_like"/>
    <property type="match status" value="1"/>
</dbReference>
<reference evidence="4" key="3">
    <citation type="submission" date="2025-08" db="UniProtKB">
        <authorList>
            <consortium name="Ensembl"/>
        </authorList>
    </citation>
    <scope>IDENTIFICATION</scope>
</reference>
<dbReference type="SUPFAM" id="SSF50630">
    <property type="entry name" value="Acid proteases"/>
    <property type="match status" value="1"/>
</dbReference>
<reference evidence="4" key="4">
    <citation type="submission" date="2025-09" db="UniProtKB">
        <authorList>
            <consortium name="Ensembl"/>
        </authorList>
    </citation>
    <scope>IDENTIFICATION</scope>
</reference>
<dbReference type="eggNOG" id="KOG0017">
    <property type="taxonomic scope" value="Eukaryota"/>
</dbReference>
<keyword evidence="5" id="KW-1185">Reference proteome</keyword>
<dbReference type="InterPro" id="IPR036397">
    <property type="entry name" value="RNaseH_sf"/>
</dbReference>
<dbReference type="PROSITE" id="PS50994">
    <property type="entry name" value="INTEGRASE"/>
    <property type="match status" value="1"/>
</dbReference>
<dbReference type="InterPro" id="IPR001584">
    <property type="entry name" value="Integrase_cat-core"/>
</dbReference>
<dbReference type="EMBL" id="AGCU01146945">
    <property type="status" value="NOT_ANNOTATED_CDS"/>
    <property type="molecule type" value="Genomic_DNA"/>
</dbReference>
<dbReference type="Proteomes" id="UP000007267">
    <property type="component" value="Unassembled WGS sequence"/>
</dbReference>
<dbReference type="AlphaFoldDB" id="K7EZ52"/>
<accession>K7EZ52</accession>
<proteinExistence type="predicted"/>
<dbReference type="Gene3D" id="3.30.420.10">
    <property type="entry name" value="Ribonuclease H-like superfamily/Ribonuclease H"/>
    <property type="match status" value="1"/>
</dbReference>
<dbReference type="OMA" id="KSARGHK"/>
<reference evidence="5" key="2">
    <citation type="journal article" date="2013" name="Nat. Genet.">
        <title>The draft genomes of soft-shell turtle and green sea turtle yield insights into the development and evolution of the turtle-specific body plan.</title>
        <authorList>
            <person name="Wang Z."/>
            <person name="Pascual-Anaya J."/>
            <person name="Zadissa A."/>
            <person name="Li W."/>
            <person name="Niimura Y."/>
            <person name="Huang Z."/>
            <person name="Li C."/>
            <person name="White S."/>
            <person name="Xiong Z."/>
            <person name="Fang D."/>
            <person name="Wang B."/>
            <person name="Ming Y."/>
            <person name="Chen Y."/>
            <person name="Zheng Y."/>
            <person name="Kuraku S."/>
            <person name="Pignatelli M."/>
            <person name="Herrero J."/>
            <person name="Beal K."/>
            <person name="Nozawa M."/>
            <person name="Li Q."/>
            <person name="Wang J."/>
            <person name="Zhang H."/>
            <person name="Yu L."/>
            <person name="Shigenobu S."/>
            <person name="Wang J."/>
            <person name="Liu J."/>
            <person name="Flicek P."/>
            <person name="Searle S."/>
            <person name="Wang J."/>
            <person name="Kuratani S."/>
            <person name="Yin Y."/>
            <person name="Aken B."/>
            <person name="Zhang G."/>
            <person name="Irie N."/>
        </authorList>
    </citation>
    <scope>NUCLEOTIDE SEQUENCE [LARGE SCALE GENOMIC DNA]</scope>
    <source>
        <strain evidence="5">Daiwa-1</strain>
    </source>
</reference>
<evidence type="ECO:0000313" key="4">
    <source>
        <dbReference type="Ensembl" id="ENSPSIP00000001062.1"/>
    </source>
</evidence>
<dbReference type="Pfam" id="PF17921">
    <property type="entry name" value="Integrase_H2C2"/>
    <property type="match status" value="1"/>
</dbReference>
<dbReference type="Ensembl" id="ENSPSIT00000001064.1">
    <property type="protein sequence ID" value="ENSPSIP00000001062.1"/>
    <property type="gene ID" value="ENSPSIG00000001066.1"/>
</dbReference>
<dbReference type="Gene3D" id="1.10.340.70">
    <property type="match status" value="1"/>
</dbReference>
<dbReference type="InterPro" id="IPR050951">
    <property type="entry name" value="Retrovirus_Pol_polyprotein"/>
</dbReference>
<organism evidence="4 5">
    <name type="scientific">Pelodiscus sinensis</name>
    <name type="common">Chinese softshell turtle</name>
    <name type="synonym">Trionyx sinensis</name>
    <dbReference type="NCBI Taxonomy" id="13735"/>
    <lineage>
        <taxon>Eukaryota</taxon>
        <taxon>Metazoa</taxon>
        <taxon>Chordata</taxon>
        <taxon>Craniata</taxon>
        <taxon>Vertebrata</taxon>
        <taxon>Euteleostomi</taxon>
        <taxon>Archelosauria</taxon>
        <taxon>Testudinata</taxon>
        <taxon>Testudines</taxon>
        <taxon>Cryptodira</taxon>
        <taxon>Trionychia</taxon>
        <taxon>Trionychidae</taxon>
        <taxon>Pelodiscus</taxon>
    </lineage>
</organism>
<dbReference type="HOGENOM" id="CLU_037184_2_0_1"/>